<feature type="non-terminal residue" evidence="1">
    <location>
        <position position="1"/>
    </location>
</feature>
<comment type="caution">
    <text evidence="1">The sequence shown here is derived from an EMBL/GenBank/DDBJ whole genome shotgun (WGS) entry which is preliminary data.</text>
</comment>
<sequence>FINYYLFQPSFLISAAGLLKLKQKKGNGL</sequence>
<evidence type="ECO:0000313" key="1">
    <source>
        <dbReference type="EMBL" id="GAG65855.1"/>
    </source>
</evidence>
<dbReference type="EMBL" id="BART01009278">
    <property type="protein sequence ID" value="GAG65855.1"/>
    <property type="molecule type" value="Genomic_DNA"/>
</dbReference>
<name>X0Z925_9ZZZZ</name>
<organism evidence="1">
    <name type="scientific">marine sediment metagenome</name>
    <dbReference type="NCBI Taxonomy" id="412755"/>
    <lineage>
        <taxon>unclassified sequences</taxon>
        <taxon>metagenomes</taxon>
        <taxon>ecological metagenomes</taxon>
    </lineage>
</organism>
<reference evidence="1" key="1">
    <citation type="journal article" date="2014" name="Front. Microbiol.">
        <title>High frequency of phylogenetically diverse reductive dehalogenase-homologous genes in deep subseafloor sedimentary metagenomes.</title>
        <authorList>
            <person name="Kawai M."/>
            <person name="Futagami T."/>
            <person name="Toyoda A."/>
            <person name="Takaki Y."/>
            <person name="Nishi S."/>
            <person name="Hori S."/>
            <person name="Arai W."/>
            <person name="Tsubouchi T."/>
            <person name="Morono Y."/>
            <person name="Uchiyama I."/>
            <person name="Ito T."/>
            <person name="Fujiyama A."/>
            <person name="Inagaki F."/>
            <person name="Takami H."/>
        </authorList>
    </citation>
    <scope>NUCLEOTIDE SEQUENCE</scope>
    <source>
        <strain evidence="1">Expedition CK06-06</strain>
    </source>
</reference>
<accession>X0Z925</accession>
<dbReference type="AlphaFoldDB" id="X0Z925"/>
<proteinExistence type="predicted"/>
<protein>
    <submittedName>
        <fullName evidence="1">Uncharacterized protein</fullName>
    </submittedName>
</protein>
<gene>
    <name evidence="1" type="ORF">S01H4_20613</name>
</gene>